<evidence type="ECO:0000313" key="3">
    <source>
        <dbReference type="EMBL" id="GMH88668.1"/>
    </source>
</evidence>
<dbReference type="PANTHER" id="PTHR43319:SF3">
    <property type="entry name" value="BETA-LACTAMASE-RELATED DOMAIN-CONTAINING PROTEIN"/>
    <property type="match status" value="1"/>
</dbReference>
<protein>
    <recommendedName>
        <fullName evidence="2">Beta-lactamase-related domain-containing protein</fullName>
    </recommendedName>
</protein>
<dbReference type="InterPro" id="IPR052907">
    <property type="entry name" value="Beta-lactamase/esterase"/>
</dbReference>
<dbReference type="Gene3D" id="3.40.710.10">
    <property type="entry name" value="DD-peptidase/beta-lactamase superfamily"/>
    <property type="match status" value="1"/>
</dbReference>
<dbReference type="AlphaFoldDB" id="A0A9W7ER97"/>
<keyword evidence="4" id="KW-1185">Reference proteome</keyword>
<gene>
    <name evidence="3" type="ORF">TrVE_jg3281</name>
</gene>
<name>A0A9W7ER97_9STRA</name>
<dbReference type="Proteomes" id="UP001165160">
    <property type="component" value="Unassembled WGS sequence"/>
</dbReference>
<dbReference type="InterPro" id="IPR012338">
    <property type="entry name" value="Beta-lactam/transpept-like"/>
</dbReference>
<dbReference type="PANTHER" id="PTHR43319">
    <property type="entry name" value="BETA-LACTAMASE-RELATED"/>
    <property type="match status" value="1"/>
</dbReference>
<dbReference type="SUPFAM" id="SSF56601">
    <property type="entry name" value="beta-lactamase/transpeptidase-like"/>
    <property type="match status" value="1"/>
</dbReference>
<organism evidence="3 4">
    <name type="scientific">Triparma verrucosa</name>
    <dbReference type="NCBI Taxonomy" id="1606542"/>
    <lineage>
        <taxon>Eukaryota</taxon>
        <taxon>Sar</taxon>
        <taxon>Stramenopiles</taxon>
        <taxon>Ochrophyta</taxon>
        <taxon>Bolidophyceae</taxon>
        <taxon>Parmales</taxon>
        <taxon>Triparmaceae</taxon>
        <taxon>Triparma</taxon>
    </lineage>
</organism>
<feature type="region of interest" description="Disordered" evidence="1">
    <location>
        <begin position="225"/>
        <end position="244"/>
    </location>
</feature>
<evidence type="ECO:0000259" key="2">
    <source>
        <dbReference type="Pfam" id="PF00144"/>
    </source>
</evidence>
<reference evidence="4" key="1">
    <citation type="journal article" date="2023" name="Commun. Biol.">
        <title>Genome analysis of Parmales, the sister group of diatoms, reveals the evolutionary specialization of diatoms from phago-mixotrophs to photoautotrophs.</title>
        <authorList>
            <person name="Ban H."/>
            <person name="Sato S."/>
            <person name="Yoshikawa S."/>
            <person name="Yamada K."/>
            <person name="Nakamura Y."/>
            <person name="Ichinomiya M."/>
            <person name="Sato N."/>
            <person name="Blanc-Mathieu R."/>
            <person name="Endo H."/>
            <person name="Kuwata A."/>
            <person name="Ogata H."/>
        </authorList>
    </citation>
    <scope>NUCLEOTIDE SEQUENCE [LARGE SCALE GENOMIC DNA]</scope>
    <source>
        <strain evidence="4">NIES 3699</strain>
    </source>
</reference>
<dbReference type="InterPro" id="IPR001466">
    <property type="entry name" value="Beta-lactam-related"/>
</dbReference>
<accession>A0A9W7ER97</accession>
<sequence length="422" mass="46148">MEVLKKQIQARTQLGCAIVVYKDGELAAHVVGGICRPPGTASKWIPVNETSLFFVNSVTKGVCATAFMSLLDQPKFEDLYDQKVSSHWPEFGKQNKQDITIETALSHRAGLPHVGGNPLVAFLKLIIFMVYGGPMYTWSRMVREVETTPPSWPPGTFAAYHAVSFSWIMGGLIDSITESPNPASIYDFLHTNLCDPLSIPRNDVHCGMVNDDLVNRIAATEPTPLTKKLRRSKGAQDEPGASRNGSFSRWIQLNIIGPLEGSLVAGFIGLRSWRLQCLPGNNGCFTAAAIGKIFGALANGGEADGHRFVSENVVDSVRERIKGKPTELIKFDHPDGEYADSVARRSCGFFPWSSKDLHGEQYTDGLFSTEGMGGSFAYADRENKLSIVVCKNVYEPLSVLGGSISSDSCDLAKTVRNYYGIR</sequence>
<evidence type="ECO:0000256" key="1">
    <source>
        <dbReference type="SAM" id="MobiDB-lite"/>
    </source>
</evidence>
<dbReference type="Pfam" id="PF00144">
    <property type="entry name" value="Beta-lactamase"/>
    <property type="match status" value="1"/>
</dbReference>
<dbReference type="EMBL" id="BRXX01000084">
    <property type="protein sequence ID" value="GMH88668.1"/>
    <property type="molecule type" value="Genomic_DNA"/>
</dbReference>
<evidence type="ECO:0000313" key="4">
    <source>
        <dbReference type="Proteomes" id="UP001165160"/>
    </source>
</evidence>
<proteinExistence type="predicted"/>
<comment type="caution">
    <text evidence="3">The sequence shown here is derived from an EMBL/GenBank/DDBJ whole genome shotgun (WGS) entry which is preliminary data.</text>
</comment>
<feature type="domain" description="Beta-lactamase-related" evidence="2">
    <location>
        <begin position="8"/>
        <end position="392"/>
    </location>
</feature>